<dbReference type="GO" id="GO:0005829">
    <property type="term" value="C:cytosol"/>
    <property type="evidence" value="ECO:0007669"/>
    <property type="project" value="TreeGrafter"/>
</dbReference>
<feature type="domain" description="W2" evidence="8">
    <location>
        <begin position="228"/>
        <end position="394"/>
    </location>
</feature>
<dbReference type="InterPro" id="IPR003307">
    <property type="entry name" value="W2_domain"/>
</dbReference>
<dbReference type="SUPFAM" id="SSF48371">
    <property type="entry name" value="ARM repeat"/>
    <property type="match status" value="1"/>
</dbReference>
<dbReference type="AlphaFoldDB" id="A0A4Z2D6R1"/>
<feature type="compositionally biased region" description="Acidic residues" evidence="7">
    <location>
        <begin position="436"/>
        <end position="447"/>
    </location>
</feature>
<keyword evidence="10" id="KW-1185">Reference proteome</keyword>
<dbReference type="PROSITE" id="PS51363">
    <property type="entry name" value="W2"/>
    <property type="match status" value="1"/>
</dbReference>
<dbReference type="GO" id="GO:0005525">
    <property type="term" value="F:GTP binding"/>
    <property type="evidence" value="ECO:0007669"/>
    <property type="project" value="UniProtKB-KW"/>
</dbReference>
<feature type="region of interest" description="Disordered" evidence="7">
    <location>
        <begin position="425"/>
        <end position="447"/>
    </location>
</feature>
<dbReference type="FunFam" id="2.20.25.350:FF:000001">
    <property type="entry name" value="Eukaryotic translation initiation factor 5"/>
    <property type="match status" value="1"/>
</dbReference>
<comment type="similarity">
    <text evidence="1">Belongs to the eIF-2-beta/eIF-5 family.</text>
</comment>
<dbReference type="STRING" id="6182.A0A4Z2D6R1"/>
<evidence type="ECO:0000256" key="4">
    <source>
        <dbReference type="ARBA" id="ARBA00022741"/>
    </source>
</evidence>
<dbReference type="SMART" id="SM00653">
    <property type="entry name" value="eIF2B_5"/>
    <property type="match status" value="1"/>
</dbReference>
<dbReference type="CDD" id="cd11561">
    <property type="entry name" value="W2_eIF5"/>
    <property type="match status" value="1"/>
</dbReference>
<gene>
    <name evidence="9" type="ORF">EWB00_004043</name>
</gene>
<dbReference type="SMART" id="SM00515">
    <property type="entry name" value="eIF5C"/>
    <property type="match status" value="1"/>
</dbReference>
<dbReference type="PANTHER" id="PTHR23001:SF7">
    <property type="entry name" value="EUKARYOTIC TRANSLATION INITIATION FACTOR 5"/>
    <property type="match status" value="1"/>
</dbReference>
<evidence type="ECO:0000256" key="1">
    <source>
        <dbReference type="ARBA" id="ARBA00010397"/>
    </source>
</evidence>
<reference evidence="9 10" key="1">
    <citation type="submission" date="2019-03" db="EMBL/GenBank/DDBJ databases">
        <title>An improved genome assembly of the fluke Schistosoma japonicum.</title>
        <authorList>
            <person name="Hu W."/>
            <person name="Luo F."/>
            <person name="Yin M."/>
            <person name="Mo X."/>
            <person name="Sun C."/>
            <person name="Wu Q."/>
            <person name="Zhu B."/>
            <person name="Xiang M."/>
            <person name="Wang J."/>
            <person name="Wang Y."/>
            <person name="Zhang T."/>
            <person name="Xu B."/>
            <person name="Zheng H."/>
            <person name="Feng Z."/>
        </authorList>
    </citation>
    <scope>NUCLEOTIDE SEQUENCE [LARGE SCALE GENOMIC DNA]</scope>
    <source>
        <strain evidence="9">HuSjv2</strain>
        <tissue evidence="9">Worms</tissue>
    </source>
</reference>
<feature type="region of interest" description="Disordered" evidence="7">
    <location>
        <begin position="143"/>
        <end position="203"/>
    </location>
</feature>
<evidence type="ECO:0000313" key="9">
    <source>
        <dbReference type="EMBL" id="TNN12146.1"/>
    </source>
</evidence>
<accession>A0A4Z2D6R1</accession>
<dbReference type="Gene3D" id="2.20.25.350">
    <property type="match status" value="1"/>
</dbReference>
<protein>
    <recommendedName>
        <fullName evidence="2">Eukaryotic translation initiation factor 5</fullName>
    </recommendedName>
</protein>
<keyword evidence="6" id="KW-0342">GTP-binding</keyword>
<dbReference type="GO" id="GO:0003743">
    <property type="term" value="F:translation initiation factor activity"/>
    <property type="evidence" value="ECO:0007669"/>
    <property type="project" value="UniProtKB-KW"/>
</dbReference>
<dbReference type="InterPro" id="IPR016189">
    <property type="entry name" value="Transl_init_fac_IF2/IF5_N"/>
</dbReference>
<dbReference type="SUPFAM" id="SSF75689">
    <property type="entry name" value="Zinc-binding domain of translation initiation factor 2 beta"/>
    <property type="match status" value="1"/>
</dbReference>
<dbReference type="Pfam" id="PF01873">
    <property type="entry name" value="eIF-5_eIF-2B"/>
    <property type="match status" value="1"/>
</dbReference>
<dbReference type="OrthoDB" id="10250831at2759"/>
<evidence type="ECO:0000256" key="6">
    <source>
        <dbReference type="ARBA" id="ARBA00023134"/>
    </source>
</evidence>
<dbReference type="Gene3D" id="3.30.30.170">
    <property type="match status" value="1"/>
</dbReference>
<dbReference type="GO" id="GO:0071074">
    <property type="term" value="F:eukaryotic initiation factor eIF2 binding"/>
    <property type="evidence" value="ECO:0007669"/>
    <property type="project" value="TreeGrafter"/>
</dbReference>
<dbReference type="PANTHER" id="PTHR23001">
    <property type="entry name" value="EUKARYOTIC TRANSLATION INITIATION FACTOR"/>
    <property type="match status" value="1"/>
</dbReference>
<dbReference type="FunFam" id="3.30.30.170:FF:000002">
    <property type="entry name" value="Eukaryotic translation initiation factor 5"/>
    <property type="match status" value="1"/>
</dbReference>
<organism evidence="9 10">
    <name type="scientific">Schistosoma japonicum</name>
    <name type="common">Blood fluke</name>
    <dbReference type="NCBI Taxonomy" id="6182"/>
    <lineage>
        <taxon>Eukaryota</taxon>
        <taxon>Metazoa</taxon>
        <taxon>Spiralia</taxon>
        <taxon>Lophotrochozoa</taxon>
        <taxon>Platyhelminthes</taxon>
        <taxon>Trematoda</taxon>
        <taxon>Digenea</taxon>
        <taxon>Strigeidida</taxon>
        <taxon>Schistosomatoidea</taxon>
        <taxon>Schistosomatidae</taxon>
        <taxon>Schistosoma</taxon>
    </lineage>
</organism>
<evidence type="ECO:0000313" key="10">
    <source>
        <dbReference type="Proteomes" id="UP000311919"/>
    </source>
</evidence>
<dbReference type="InterPro" id="IPR016190">
    <property type="entry name" value="Transl_init_fac_IF2/IF5_Zn-bd"/>
</dbReference>
<feature type="compositionally biased region" description="Acidic residues" evidence="7">
    <location>
        <begin position="190"/>
        <end position="203"/>
    </location>
</feature>
<dbReference type="InterPro" id="IPR045196">
    <property type="entry name" value="IF2/IF5"/>
</dbReference>
<dbReference type="Pfam" id="PF02020">
    <property type="entry name" value="W2"/>
    <property type="match status" value="1"/>
</dbReference>
<keyword evidence="3 9" id="KW-0396">Initiation factor</keyword>
<dbReference type="InterPro" id="IPR016024">
    <property type="entry name" value="ARM-type_fold"/>
</dbReference>
<evidence type="ECO:0000256" key="5">
    <source>
        <dbReference type="ARBA" id="ARBA00022917"/>
    </source>
</evidence>
<keyword evidence="5" id="KW-0648">Protein biosynthesis</keyword>
<dbReference type="GO" id="GO:0005092">
    <property type="term" value="F:GDP-dissociation inhibitor activity"/>
    <property type="evidence" value="ECO:0007669"/>
    <property type="project" value="TreeGrafter"/>
</dbReference>
<name>A0A4Z2D6R1_SCHJA</name>
<dbReference type="GO" id="GO:0001732">
    <property type="term" value="P:formation of cytoplasmic translation initiation complex"/>
    <property type="evidence" value="ECO:0007669"/>
    <property type="project" value="TreeGrafter"/>
</dbReference>
<dbReference type="Gene3D" id="1.25.40.180">
    <property type="match status" value="1"/>
</dbReference>
<comment type="caution">
    <text evidence="9">The sequence shown here is derived from an EMBL/GenBank/DDBJ whole genome shotgun (WGS) entry which is preliminary data.</text>
</comment>
<dbReference type="EMBL" id="SKCS01000260">
    <property type="protein sequence ID" value="TNN12146.1"/>
    <property type="molecule type" value="Genomic_DNA"/>
</dbReference>
<dbReference type="SUPFAM" id="SSF100966">
    <property type="entry name" value="Translation initiation factor 2 beta, aIF2beta, N-terminal domain"/>
    <property type="match status" value="1"/>
</dbReference>
<evidence type="ECO:0000256" key="7">
    <source>
        <dbReference type="SAM" id="MobiDB-lite"/>
    </source>
</evidence>
<evidence type="ECO:0000256" key="2">
    <source>
        <dbReference type="ARBA" id="ARBA00018059"/>
    </source>
</evidence>
<evidence type="ECO:0000259" key="8">
    <source>
        <dbReference type="PROSITE" id="PS51363"/>
    </source>
</evidence>
<dbReference type="InterPro" id="IPR002735">
    <property type="entry name" value="Transl_init_fac_IF2/IF5_dom"/>
</dbReference>
<proteinExistence type="inferred from homology"/>
<evidence type="ECO:0000256" key="3">
    <source>
        <dbReference type="ARBA" id="ARBA00022540"/>
    </source>
</evidence>
<dbReference type="Proteomes" id="UP000311919">
    <property type="component" value="Unassembled WGS sequence"/>
</dbReference>
<sequence>MAININREVEDTFYRYKMPKLAAKVEGKGNGIKTVIVNVSDIAKALYRKPIYLTKFFGCELGAQIHVDEKNERYIVNGAHQADKLQELLDGFIKKFVLCQSCGNPETTMHVNKKGGTVTTICKACGSQGQLDVTHRLTQYIVKNPPEPEATPAKSKQKKGKKSKGENEDDDNDAATNGDEGSRISPVNTDEVDDDEDWLEDTTEEARRQRINALSAMAKSLALCDDVERSENDRADIFYKHLLQIHQSDKVLSSRKDIRLEADRLNLGPRAVLVVAEVLFNNPSTILADIRKYSPLLLLFTRSGEDQKRAQIYTWGAMAKLIERYSDHDLLSKACHILKTLYDCDIVEEDVILGWYDRGPSKKFVSRELSTKILARCAPMVTWLRQAEEEESESSEGESENNSPKVFCFLISYCFQTNHPVNGSNGTEAVDANGTGDDDDDVDIDAI</sequence>
<keyword evidence="4" id="KW-0547">Nucleotide-binding</keyword>